<organism evidence="1 2">
    <name type="scientific">Panaeolus cyanescens</name>
    <dbReference type="NCBI Taxonomy" id="181874"/>
    <lineage>
        <taxon>Eukaryota</taxon>
        <taxon>Fungi</taxon>
        <taxon>Dikarya</taxon>
        <taxon>Basidiomycota</taxon>
        <taxon>Agaricomycotina</taxon>
        <taxon>Agaricomycetes</taxon>
        <taxon>Agaricomycetidae</taxon>
        <taxon>Agaricales</taxon>
        <taxon>Agaricineae</taxon>
        <taxon>Galeropsidaceae</taxon>
        <taxon>Panaeolus</taxon>
    </lineage>
</organism>
<evidence type="ECO:0008006" key="3">
    <source>
        <dbReference type="Google" id="ProtNLM"/>
    </source>
</evidence>
<dbReference type="EMBL" id="NHTK01001259">
    <property type="protein sequence ID" value="PPR01300.1"/>
    <property type="molecule type" value="Genomic_DNA"/>
</dbReference>
<sequence length="217" mass="24462">MPVVEFASWPIAEGVDWRTILRPSLVALRQAKGFIEYFVGVPAEDSQRLQFSVAWDAIEDHRALQKSAIYPEMCEAIKACLPAGTEITSLTSYHFDFGVHARTEEEKNFIPALSAPFTEWLFLTLKEGKTKEDLVPLLDISIRDNFTADAKRIKGMHTPPVWAQSVEDPKVFAALFGWDTVAVHTEVAAQDKYGPIIRDVKEVVDMTVTHTPFERNI</sequence>
<comment type="caution">
    <text evidence="1">The sequence shown here is derived from an EMBL/GenBank/DDBJ whole genome shotgun (WGS) entry which is preliminary data.</text>
</comment>
<gene>
    <name evidence="1" type="ORF">CVT24_006375</name>
</gene>
<dbReference type="Gene3D" id="3.30.70.100">
    <property type="match status" value="2"/>
</dbReference>
<dbReference type="Proteomes" id="UP000284842">
    <property type="component" value="Unassembled WGS sequence"/>
</dbReference>
<dbReference type="InterPro" id="IPR011008">
    <property type="entry name" value="Dimeric_a/b-barrel"/>
</dbReference>
<evidence type="ECO:0000313" key="2">
    <source>
        <dbReference type="Proteomes" id="UP000284842"/>
    </source>
</evidence>
<proteinExistence type="predicted"/>
<dbReference type="InParanoid" id="A0A409YE67"/>
<evidence type="ECO:0000313" key="1">
    <source>
        <dbReference type="EMBL" id="PPR01300.1"/>
    </source>
</evidence>
<reference evidence="1 2" key="1">
    <citation type="journal article" date="2018" name="Evol. Lett.">
        <title>Horizontal gene cluster transfer increased hallucinogenic mushroom diversity.</title>
        <authorList>
            <person name="Reynolds H.T."/>
            <person name="Vijayakumar V."/>
            <person name="Gluck-Thaler E."/>
            <person name="Korotkin H.B."/>
            <person name="Matheny P.B."/>
            <person name="Slot J.C."/>
        </authorList>
    </citation>
    <scope>NUCLEOTIDE SEQUENCE [LARGE SCALE GENOMIC DNA]</scope>
    <source>
        <strain evidence="1 2">2629</strain>
    </source>
</reference>
<dbReference type="SUPFAM" id="SSF54909">
    <property type="entry name" value="Dimeric alpha+beta barrel"/>
    <property type="match status" value="1"/>
</dbReference>
<protein>
    <recommendedName>
        <fullName evidence="3">ABM domain-containing protein</fullName>
    </recommendedName>
</protein>
<dbReference type="OrthoDB" id="3830579at2759"/>
<dbReference type="AlphaFoldDB" id="A0A409YE67"/>
<name>A0A409YE67_9AGAR</name>
<keyword evidence="2" id="KW-1185">Reference proteome</keyword>
<accession>A0A409YE67</accession>